<dbReference type="AlphaFoldDB" id="S5M292"/>
<name>S5M292_9MOLU</name>
<gene>
    <name evidence="2" type="ORF">SDIMI_v3c04680</name>
</gene>
<keyword evidence="1" id="KW-0812">Transmembrane</keyword>
<feature type="transmembrane region" description="Helical" evidence="1">
    <location>
        <begin position="116"/>
        <end position="135"/>
    </location>
</feature>
<keyword evidence="1" id="KW-1133">Transmembrane helix</keyword>
<feature type="transmembrane region" description="Helical" evidence="1">
    <location>
        <begin position="147"/>
        <end position="167"/>
    </location>
</feature>
<accession>S5M292</accession>
<sequence length="293" mass="35308">MKSKNSQNTSKLLHKHNKLVKKLFKTNPFALFLFILDQSIFSLTLILFILNFFLKNEQKLISWTVVGTSIYLLLKFTYTNWFAKNKYFQLIFVFDYNLKLEKHNFKAQRCIEFSPIWFWIYIIVVNFTTVIFINYELFELLDTKHLMKAILTSMLNVLLLPSFLNSFQKLTEANKDIEAKYKNLIKSQYFSNESLFDDAKFSDNYLNMTFKKNDLKSKNGLFIFTNKKDLSEKEISEIKETNEKILNVYKEIWSTYYELLEQSFMMEFSSKKAKNLFWIERIYDHIFIDFFDI</sequence>
<dbReference type="HOGENOM" id="CLU_949658_0_0_14"/>
<keyword evidence="1" id="KW-0472">Membrane</keyword>
<dbReference type="PATRIC" id="fig|1276221.3.peg.467"/>
<evidence type="ECO:0000313" key="3">
    <source>
        <dbReference type="Proteomes" id="UP000014983"/>
    </source>
</evidence>
<dbReference type="Proteomes" id="UP000014983">
    <property type="component" value="Chromosome"/>
</dbReference>
<dbReference type="EMBL" id="CP005076">
    <property type="protein sequence ID" value="AGR42172.1"/>
    <property type="molecule type" value="Genomic_DNA"/>
</dbReference>
<dbReference type="OrthoDB" id="389082at2"/>
<evidence type="ECO:0000313" key="2">
    <source>
        <dbReference type="EMBL" id="AGR42172.1"/>
    </source>
</evidence>
<feature type="transmembrane region" description="Helical" evidence="1">
    <location>
        <begin position="60"/>
        <end position="78"/>
    </location>
</feature>
<feature type="transmembrane region" description="Helical" evidence="1">
    <location>
        <begin position="29"/>
        <end position="54"/>
    </location>
</feature>
<organism evidence="2 3">
    <name type="scientific">Spiroplasma diminutum CUAS-1</name>
    <dbReference type="NCBI Taxonomy" id="1276221"/>
    <lineage>
        <taxon>Bacteria</taxon>
        <taxon>Bacillati</taxon>
        <taxon>Mycoplasmatota</taxon>
        <taxon>Mollicutes</taxon>
        <taxon>Entomoplasmatales</taxon>
        <taxon>Spiroplasmataceae</taxon>
        <taxon>Spiroplasma</taxon>
    </lineage>
</organism>
<proteinExistence type="predicted"/>
<protein>
    <recommendedName>
        <fullName evidence="4">Transmembrane protein</fullName>
    </recommendedName>
</protein>
<evidence type="ECO:0008006" key="4">
    <source>
        <dbReference type="Google" id="ProtNLM"/>
    </source>
</evidence>
<reference evidence="2 3" key="1">
    <citation type="journal article" date="2013" name="Genome Biol. Evol.">
        <title>Comparison of metabolic capacities and inference of gene content evolution in mosquito-associated Spiroplasma diminutum and S. taiwanense.</title>
        <authorList>
            <person name="Lo W.S."/>
            <person name="Ku C."/>
            <person name="Chen L.L."/>
            <person name="Chang T.H."/>
            <person name="Kuo C.H."/>
        </authorList>
    </citation>
    <scope>NUCLEOTIDE SEQUENCE [LARGE SCALE GENOMIC DNA]</scope>
    <source>
        <strain evidence="2">CUAS-1</strain>
    </source>
</reference>
<dbReference type="InParanoid" id="S5M292"/>
<dbReference type="RefSeq" id="WP_020836404.1">
    <property type="nucleotide sequence ID" value="NC_021833.1"/>
</dbReference>
<dbReference type="KEGG" id="sdi:SDIMI_v3c04680"/>
<evidence type="ECO:0000256" key="1">
    <source>
        <dbReference type="SAM" id="Phobius"/>
    </source>
</evidence>
<dbReference type="STRING" id="1276221.SDIMI_v3c04680"/>
<keyword evidence="3" id="KW-1185">Reference proteome</keyword>